<keyword evidence="2" id="KW-1185">Reference proteome</keyword>
<proteinExistence type="predicted"/>
<sequence length="47" mass="5864">MQKAPRPRRKEDILQALEILEKHNWIIHNTKEKKLNYCNYYFLIYSL</sequence>
<comment type="caution">
    <text evidence="1">The sequence shown here is derived from an EMBL/GenBank/DDBJ whole genome shotgun (WGS) entry which is preliminary data.</text>
</comment>
<dbReference type="Proteomes" id="UP001314181">
    <property type="component" value="Unassembled WGS sequence"/>
</dbReference>
<organism evidence="1 2">
    <name type="scientific">Candidatus Xenohaliotis californiensis</name>
    <dbReference type="NCBI Taxonomy" id="84677"/>
    <lineage>
        <taxon>Bacteria</taxon>
        <taxon>Pseudomonadati</taxon>
        <taxon>Pseudomonadota</taxon>
        <taxon>Alphaproteobacteria</taxon>
        <taxon>Rickettsiales</taxon>
        <taxon>Anaplasmataceae</taxon>
        <taxon>Candidatus Xenohaliotis</taxon>
    </lineage>
</organism>
<dbReference type="EMBL" id="CAWVOK010000014">
    <property type="protein sequence ID" value="CAK8162782.1"/>
    <property type="molecule type" value="Genomic_DNA"/>
</dbReference>
<name>A0ABP0ESG0_9RICK</name>
<protein>
    <submittedName>
        <fullName evidence="1">Uncharacterized protein</fullName>
    </submittedName>
</protein>
<reference evidence="1 2" key="1">
    <citation type="submission" date="2024-01" db="EMBL/GenBank/DDBJ databases">
        <authorList>
            <person name="Kunselman E."/>
        </authorList>
    </citation>
    <scope>NUCLEOTIDE SEQUENCE [LARGE SCALE GENOMIC DNA]</scope>
    <source>
        <strain evidence="1">2 abalone samples</strain>
    </source>
</reference>
<evidence type="ECO:0000313" key="2">
    <source>
        <dbReference type="Proteomes" id="UP001314181"/>
    </source>
</evidence>
<accession>A0ABP0ESG0</accession>
<gene>
    <name evidence="1" type="ORF">CAXC1_220060</name>
</gene>
<evidence type="ECO:0000313" key="1">
    <source>
        <dbReference type="EMBL" id="CAK8162782.1"/>
    </source>
</evidence>